<reference evidence="12" key="1">
    <citation type="submission" date="2018-05" db="EMBL/GenBank/DDBJ databases">
        <authorList>
            <person name="Lanie J.A."/>
            <person name="Ng W.-L."/>
            <person name="Kazmierczak K.M."/>
            <person name="Andrzejewski T.M."/>
            <person name="Davidsen T.M."/>
            <person name="Wayne K.J."/>
            <person name="Tettelin H."/>
            <person name="Glass J.I."/>
            <person name="Rusch D."/>
            <person name="Podicherti R."/>
            <person name="Tsui H.-C.T."/>
            <person name="Winkler M.E."/>
        </authorList>
    </citation>
    <scope>NUCLEOTIDE SEQUENCE</scope>
</reference>
<dbReference type="GO" id="GO:0003755">
    <property type="term" value="F:peptidyl-prolyl cis-trans isomerase activity"/>
    <property type="evidence" value="ECO:0007669"/>
    <property type="project" value="InterPro"/>
</dbReference>
<dbReference type="PROSITE" id="PS50198">
    <property type="entry name" value="PPIC_PPIASE_2"/>
    <property type="match status" value="1"/>
</dbReference>
<dbReference type="Gene3D" id="1.10.4030.10">
    <property type="entry name" value="Porin chaperone SurA, peptide-binding domain"/>
    <property type="match status" value="1"/>
</dbReference>
<dbReference type="InterPro" id="IPR046357">
    <property type="entry name" value="PPIase_dom_sf"/>
</dbReference>
<evidence type="ECO:0000256" key="2">
    <source>
        <dbReference type="ARBA" id="ARBA00022475"/>
    </source>
</evidence>
<evidence type="ECO:0000256" key="4">
    <source>
        <dbReference type="ARBA" id="ARBA00022692"/>
    </source>
</evidence>
<comment type="subcellular location">
    <subcellularLocation>
        <location evidence="1">Cell inner membrane</location>
        <topology evidence="1">Single-pass type II membrane protein</topology>
        <orientation evidence="1">Periplasmic side</orientation>
    </subcellularLocation>
</comment>
<accession>A0A382NQS4</accession>
<evidence type="ECO:0000259" key="11">
    <source>
        <dbReference type="PROSITE" id="PS50198"/>
    </source>
</evidence>
<feature type="domain" description="PpiC" evidence="11">
    <location>
        <begin position="237"/>
        <end position="335"/>
    </location>
</feature>
<evidence type="ECO:0000256" key="1">
    <source>
        <dbReference type="ARBA" id="ARBA00004382"/>
    </source>
</evidence>
<proteinExistence type="inferred from homology"/>
<dbReference type="PANTHER" id="PTHR47529">
    <property type="entry name" value="PEPTIDYL-PROLYL CIS-TRANS ISOMERASE D"/>
    <property type="match status" value="1"/>
</dbReference>
<dbReference type="PROSITE" id="PS01096">
    <property type="entry name" value="PPIC_PPIASE_1"/>
    <property type="match status" value="1"/>
</dbReference>
<dbReference type="InterPro" id="IPR000297">
    <property type="entry name" value="PPIase_PpiC"/>
</dbReference>
<sequence length="366" mass="42047">ISFGNMNQTPLEQNIVITVNDKEISLFEYREEFSNQLMQIQEILGNQIPDSLEYTIKEAAVENLIMKTLLKDYVEAQGYRVSPEFVTELIMTNPQFQLGENFNRENYESILLSQGVSLSKFENDLRIQLQIDQLRNGLTGSSFITPLEFRKFVTLQLEEREGEYLMIPVAQFSDQVKLDSDEVLSYYKENVESFVTEEEIDVEYLSISIGEIAQSIEFSPLDVKQYYDENIERFRSNEERKSSHILVSFEDDSEADALEEIKNIDQRIKNGESFEALATEFSDDPGSASNGGDLGWAEPGSFVQEFEQALFSLGTGEISDPIKTQFGYHLIRLDDIKQGRQQSFSEIENELTDEYANVLAKDRLYD</sequence>
<evidence type="ECO:0000256" key="6">
    <source>
        <dbReference type="ARBA" id="ARBA00023136"/>
    </source>
</evidence>
<evidence type="ECO:0000256" key="9">
    <source>
        <dbReference type="ARBA" id="ARBA00040743"/>
    </source>
</evidence>
<evidence type="ECO:0000256" key="5">
    <source>
        <dbReference type="ARBA" id="ARBA00022989"/>
    </source>
</evidence>
<feature type="non-terminal residue" evidence="12">
    <location>
        <position position="366"/>
    </location>
</feature>
<dbReference type="SUPFAM" id="SSF109998">
    <property type="entry name" value="Triger factor/SurA peptide-binding domain-like"/>
    <property type="match status" value="1"/>
</dbReference>
<feature type="non-terminal residue" evidence="12">
    <location>
        <position position="1"/>
    </location>
</feature>
<evidence type="ECO:0000256" key="3">
    <source>
        <dbReference type="ARBA" id="ARBA00022519"/>
    </source>
</evidence>
<evidence type="ECO:0000256" key="8">
    <source>
        <dbReference type="ARBA" id="ARBA00038408"/>
    </source>
</evidence>
<keyword evidence="5" id="KW-1133">Transmembrane helix</keyword>
<dbReference type="Gene3D" id="3.10.50.40">
    <property type="match status" value="1"/>
</dbReference>
<dbReference type="GO" id="GO:0005886">
    <property type="term" value="C:plasma membrane"/>
    <property type="evidence" value="ECO:0007669"/>
    <property type="project" value="UniProtKB-SubCell"/>
</dbReference>
<organism evidence="12">
    <name type="scientific">marine metagenome</name>
    <dbReference type="NCBI Taxonomy" id="408172"/>
    <lineage>
        <taxon>unclassified sequences</taxon>
        <taxon>metagenomes</taxon>
        <taxon>ecological metagenomes</taxon>
    </lineage>
</organism>
<evidence type="ECO:0000313" key="12">
    <source>
        <dbReference type="EMBL" id="SVC61921.1"/>
    </source>
</evidence>
<protein>
    <recommendedName>
        <fullName evidence="9">Periplasmic chaperone PpiD</fullName>
    </recommendedName>
    <alternativeName>
        <fullName evidence="10">Periplasmic folding chaperone</fullName>
    </alternativeName>
</protein>
<keyword evidence="6" id="KW-0472">Membrane</keyword>
<dbReference type="Pfam" id="PF13624">
    <property type="entry name" value="SurA_N_3"/>
    <property type="match status" value="1"/>
</dbReference>
<dbReference type="EMBL" id="UINC01101255">
    <property type="protein sequence ID" value="SVC61921.1"/>
    <property type="molecule type" value="Genomic_DNA"/>
</dbReference>
<dbReference type="AlphaFoldDB" id="A0A382NQS4"/>
<keyword evidence="3" id="KW-0997">Cell inner membrane</keyword>
<evidence type="ECO:0000256" key="10">
    <source>
        <dbReference type="ARBA" id="ARBA00042775"/>
    </source>
</evidence>
<evidence type="ECO:0000256" key="7">
    <source>
        <dbReference type="ARBA" id="ARBA00023186"/>
    </source>
</evidence>
<keyword evidence="2" id="KW-1003">Cell membrane</keyword>
<dbReference type="PANTHER" id="PTHR47529:SF1">
    <property type="entry name" value="PERIPLASMIC CHAPERONE PPID"/>
    <property type="match status" value="1"/>
</dbReference>
<dbReference type="SUPFAM" id="SSF54534">
    <property type="entry name" value="FKBP-like"/>
    <property type="match status" value="1"/>
</dbReference>
<dbReference type="InterPro" id="IPR027304">
    <property type="entry name" value="Trigger_fact/SurA_dom_sf"/>
</dbReference>
<comment type="similarity">
    <text evidence="8">Belongs to the PpiD chaperone family.</text>
</comment>
<dbReference type="Pfam" id="PF00639">
    <property type="entry name" value="Rotamase"/>
    <property type="match status" value="1"/>
</dbReference>
<keyword evidence="7" id="KW-0143">Chaperone</keyword>
<dbReference type="InterPro" id="IPR023058">
    <property type="entry name" value="PPIase_PpiC_CS"/>
</dbReference>
<keyword evidence="4" id="KW-0812">Transmembrane</keyword>
<dbReference type="InterPro" id="IPR052029">
    <property type="entry name" value="PpiD_chaperone"/>
</dbReference>
<gene>
    <name evidence="12" type="ORF">METZ01_LOCUS314775</name>
</gene>
<name>A0A382NQS4_9ZZZZ</name>